<accession>A0A699XK11</accession>
<name>A0A699XK11_TANCI</name>
<dbReference type="AlphaFoldDB" id="A0A699XK11"/>
<dbReference type="EMBL" id="BKCJ011872157">
    <property type="protein sequence ID" value="GFD59997.1"/>
    <property type="molecule type" value="Genomic_DNA"/>
</dbReference>
<comment type="caution">
    <text evidence="1">The sequence shown here is derived from an EMBL/GenBank/DDBJ whole genome shotgun (WGS) entry which is preliminary data.</text>
</comment>
<sequence length="72" mass="7732">KKKKCRVVCRTHGVGFAHHARSDSVPVSVPIVASQGLAILLADAATQTETFEDGASPRLLRSNSLPVMYNLD</sequence>
<gene>
    <name evidence="1" type="ORF">Tci_931966</name>
</gene>
<proteinExistence type="predicted"/>
<protein>
    <submittedName>
        <fullName evidence="1">Uncharacterized protein</fullName>
    </submittedName>
</protein>
<reference evidence="1" key="1">
    <citation type="journal article" date="2019" name="Sci. Rep.">
        <title>Draft genome of Tanacetum cinerariifolium, the natural source of mosquito coil.</title>
        <authorList>
            <person name="Yamashiro T."/>
            <person name="Shiraishi A."/>
            <person name="Satake H."/>
            <person name="Nakayama K."/>
        </authorList>
    </citation>
    <scope>NUCLEOTIDE SEQUENCE</scope>
</reference>
<feature type="non-terminal residue" evidence="1">
    <location>
        <position position="1"/>
    </location>
</feature>
<evidence type="ECO:0000313" key="1">
    <source>
        <dbReference type="EMBL" id="GFD59997.1"/>
    </source>
</evidence>
<organism evidence="1">
    <name type="scientific">Tanacetum cinerariifolium</name>
    <name type="common">Dalmatian daisy</name>
    <name type="synonym">Chrysanthemum cinerariifolium</name>
    <dbReference type="NCBI Taxonomy" id="118510"/>
    <lineage>
        <taxon>Eukaryota</taxon>
        <taxon>Viridiplantae</taxon>
        <taxon>Streptophyta</taxon>
        <taxon>Embryophyta</taxon>
        <taxon>Tracheophyta</taxon>
        <taxon>Spermatophyta</taxon>
        <taxon>Magnoliopsida</taxon>
        <taxon>eudicotyledons</taxon>
        <taxon>Gunneridae</taxon>
        <taxon>Pentapetalae</taxon>
        <taxon>asterids</taxon>
        <taxon>campanulids</taxon>
        <taxon>Asterales</taxon>
        <taxon>Asteraceae</taxon>
        <taxon>Asteroideae</taxon>
        <taxon>Anthemideae</taxon>
        <taxon>Anthemidinae</taxon>
        <taxon>Tanacetum</taxon>
    </lineage>
</organism>